<dbReference type="Gene3D" id="3.60.10.10">
    <property type="entry name" value="Endonuclease/exonuclease/phosphatase"/>
    <property type="match status" value="1"/>
</dbReference>
<evidence type="ECO:0000313" key="3">
    <source>
        <dbReference type="Proteomes" id="UP000237347"/>
    </source>
</evidence>
<evidence type="ECO:0000313" key="2">
    <source>
        <dbReference type="EMBL" id="KAK7835125.1"/>
    </source>
</evidence>
<dbReference type="Pfam" id="PF03372">
    <property type="entry name" value="Exo_endo_phos"/>
    <property type="match status" value="1"/>
</dbReference>
<protein>
    <recommendedName>
        <fullName evidence="1">Endonuclease/exonuclease/phosphatase domain-containing protein</fullName>
    </recommendedName>
</protein>
<dbReference type="GO" id="GO:0003824">
    <property type="term" value="F:catalytic activity"/>
    <property type="evidence" value="ECO:0007669"/>
    <property type="project" value="InterPro"/>
</dbReference>
<name>A0AAW0K8R2_QUESU</name>
<keyword evidence="3" id="KW-1185">Reference proteome</keyword>
<dbReference type="InterPro" id="IPR005135">
    <property type="entry name" value="Endo/exonuclease/phosphatase"/>
</dbReference>
<sequence length="251" mass="28514">MNCIIWNCRGASKPSFQKRVKELVHNHNPAILVVMETRVGGNRAREITESLPFDEAIRSDAIGFAGGVWVLWNSDRVDVAHLASTEQEIHCTVKVRTSNVIWLLSAVYASPRSAERHILWNNLMKVAELHNMSWVIAGDFNEPLLNDDKFGGRAVSTQNTTIKSTLEAILVGIFPILVHNPKSNVLIRWPCMEPNNASLTLTIVAFRILVLLKNETWNLCFVNKGLLLLHHKYKHEHELEQVLWLSHHVEP</sequence>
<comment type="caution">
    <text evidence="2">The sequence shown here is derived from an EMBL/GenBank/DDBJ whole genome shotgun (WGS) entry which is preliminary data.</text>
</comment>
<proteinExistence type="predicted"/>
<evidence type="ECO:0000259" key="1">
    <source>
        <dbReference type="Pfam" id="PF03372"/>
    </source>
</evidence>
<dbReference type="PANTHER" id="PTHR35218">
    <property type="entry name" value="RNASE H DOMAIN-CONTAINING PROTEIN"/>
    <property type="match status" value="1"/>
</dbReference>
<reference evidence="2 3" key="1">
    <citation type="journal article" date="2018" name="Sci. Data">
        <title>The draft genome sequence of cork oak.</title>
        <authorList>
            <person name="Ramos A.M."/>
            <person name="Usie A."/>
            <person name="Barbosa P."/>
            <person name="Barros P.M."/>
            <person name="Capote T."/>
            <person name="Chaves I."/>
            <person name="Simoes F."/>
            <person name="Abreu I."/>
            <person name="Carrasquinho I."/>
            <person name="Faro C."/>
            <person name="Guimaraes J.B."/>
            <person name="Mendonca D."/>
            <person name="Nobrega F."/>
            <person name="Rodrigues L."/>
            <person name="Saibo N.J.M."/>
            <person name="Varela M.C."/>
            <person name="Egas C."/>
            <person name="Matos J."/>
            <person name="Miguel C.M."/>
            <person name="Oliveira M.M."/>
            <person name="Ricardo C.P."/>
            <person name="Goncalves S."/>
        </authorList>
    </citation>
    <scope>NUCLEOTIDE SEQUENCE [LARGE SCALE GENOMIC DNA]</scope>
    <source>
        <strain evidence="3">cv. HL8</strain>
    </source>
</reference>
<dbReference type="InterPro" id="IPR036691">
    <property type="entry name" value="Endo/exonu/phosph_ase_sf"/>
</dbReference>
<accession>A0AAW0K8R2</accession>
<dbReference type="AlphaFoldDB" id="A0AAW0K8R2"/>
<dbReference type="EMBL" id="PKMF04000375">
    <property type="protein sequence ID" value="KAK7835125.1"/>
    <property type="molecule type" value="Genomic_DNA"/>
</dbReference>
<dbReference type="SUPFAM" id="SSF56219">
    <property type="entry name" value="DNase I-like"/>
    <property type="match status" value="1"/>
</dbReference>
<dbReference type="Proteomes" id="UP000237347">
    <property type="component" value="Unassembled WGS sequence"/>
</dbReference>
<organism evidence="2 3">
    <name type="scientific">Quercus suber</name>
    <name type="common">Cork oak</name>
    <dbReference type="NCBI Taxonomy" id="58331"/>
    <lineage>
        <taxon>Eukaryota</taxon>
        <taxon>Viridiplantae</taxon>
        <taxon>Streptophyta</taxon>
        <taxon>Embryophyta</taxon>
        <taxon>Tracheophyta</taxon>
        <taxon>Spermatophyta</taxon>
        <taxon>Magnoliopsida</taxon>
        <taxon>eudicotyledons</taxon>
        <taxon>Gunneridae</taxon>
        <taxon>Pentapetalae</taxon>
        <taxon>rosids</taxon>
        <taxon>fabids</taxon>
        <taxon>Fagales</taxon>
        <taxon>Fagaceae</taxon>
        <taxon>Quercus</taxon>
    </lineage>
</organism>
<dbReference type="PANTHER" id="PTHR35218:SF9">
    <property type="entry name" value="ENDONUCLEASE_EXONUCLEASE_PHOSPHATASE DOMAIN-CONTAINING PROTEIN"/>
    <property type="match status" value="1"/>
</dbReference>
<feature type="domain" description="Endonuclease/exonuclease/phosphatase" evidence="1">
    <location>
        <begin position="6"/>
        <end position="149"/>
    </location>
</feature>
<gene>
    <name evidence="2" type="ORF">CFP56_023809</name>
</gene>